<dbReference type="AlphaFoldDB" id="A0A8S1DE52"/>
<proteinExistence type="predicted"/>
<keyword evidence="3" id="KW-1185">Reference proteome</keyword>
<name>A0A8S1DE52_9INSE</name>
<comment type="caution">
    <text evidence="2">The sequence shown here is derived from an EMBL/GenBank/DDBJ whole genome shotgun (WGS) entry which is preliminary data.</text>
</comment>
<evidence type="ECO:0000256" key="1">
    <source>
        <dbReference type="SAM" id="Phobius"/>
    </source>
</evidence>
<gene>
    <name evidence="2" type="ORF">CLODIP_2_CD06438</name>
</gene>
<dbReference type="EMBL" id="CADEPI010000215">
    <property type="protein sequence ID" value="CAB3380738.1"/>
    <property type="molecule type" value="Genomic_DNA"/>
</dbReference>
<feature type="transmembrane region" description="Helical" evidence="1">
    <location>
        <begin position="100"/>
        <end position="119"/>
    </location>
</feature>
<evidence type="ECO:0000313" key="2">
    <source>
        <dbReference type="EMBL" id="CAB3380738.1"/>
    </source>
</evidence>
<reference evidence="2 3" key="1">
    <citation type="submission" date="2020-04" db="EMBL/GenBank/DDBJ databases">
        <authorList>
            <person name="Alioto T."/>
            <person name="Alioto T."/>
            <person name="Gomez Garrido J."/>
        </authorList>
    </citation>
    <scope>NUCLEOTIDE SEQUENCE [LARGE SCALE GENOMIC DNA]</scope>
</reference>
<keyword evidence="1" id="KW-1133">Transmembrane helix</keyword>
<organism evidence="2 3">
    <name type="scientific">Cloeon dipterum</name>
    <dbReference type="NCBI Taxonomy" id="197152"/>
    <lineage>
        <taxon>Eukaryota</taxon>
        <taxon>Metazoa</taxon>
        <taxon>Ecdysozoa</taxon>
        <taxon>Arthropoda</taxon>
        <taxon>Hexapoda</taxon>
        <taxon>Insecta</taxon>
        <taxon>Pterygota</taxon>
        <taxon>Palaeoptera</taxon>
        <taxon>Ephemeroptera</taxon>
        <taxon>Pisciforma</taxon>
        <taxon>Baetidae</taxon>
        <taxon>Cloeon</taxon>
    </lineage>
</organism>
<sequence length="132" mass="14731">MGADQDQPLIPEDATKIQLKFKPAALNLYDEERTFMWLDFFGAMIITTIWSISGVVACLFLVSTEALCGAFVGLFVCVVVWTFLAFLLGPHSATTASNYLLKGNGCVFVIPAIGMCYVMRKIRYGRWVFPFN</sequence>
<feature type="transmembrane region" description="Helical" evidence="1">
    <location>
        <begin position="40"/>
        <end position="62"/>
    </location>
</feature>
<keyword evidence="1" id="KW-0472">Membrane</keyword>
<protein>
    <submittedName>
        <fullName evidence="2">Uncharacterized protein</fullName>
    </submittedName>
</protein>
<accession>A0A8S1DE52</accession>
<feature type="transmembrane region" description="Helical" evidence="1">
    <location>
        <begin position="69"/>
        <end position="88"/>
    </location>
</feature>
<dbReference type="Proteomes" id="UP000494165">
    <property type="component" value="Unassembled WGS sequence"/>
</dbReference>
<evidence type="ECO:0000313" key="3">
    <source>
        <dbReference type="Proteomes" id="UP000494165"/>
    </source>
</evidence>
<keyword evidence="1" id="KW-0812">Transmembrane</keyword>